<sequence>MKIRFLTYISGENKDFTVGEEEEFTDDAAHRMIVRELAEPTNKKIYTDYLKKLSEEKLLQEENEQKATALLHAKELKEKREHHQAQIDEITHALGDGATYYKSYVALAEDLAKKESTKNENSNDSKKDDLSQESKGK</sequence>
<dbReference type="EMBL" id="CP100595">
    <property type="protein sequence ID" value="UTJ05395.1"/>
    <property type="molecule type" value="Genomic_DNA"/>
</dbReference>
<name>A0ABY5E2N2_9BACT</name>
<evidence type="ECO:0000313" key="4">
    <source>
        <dbReference type="Proteomes" id="UP001060012"/>
    </source>
</evidence>
<dbReference type="Proteomes" id="UP001060012">
    <property type="component" value="Chromosome"/>
</dbReference>
<feature type="coiled-coil region" evidence="1">
    <location>
        <begin position="59"/>
        <end position="93"/>
    </location>
</feature>
<proteinExistence type="predicted"/>
<feature type="region of interest" description="Disordered" evidence="2">
    <location>
        <begin position="113"/>
        <end position="137"/>
    </location>
</feature>
<keyword evidence="1" id="KW-0175">Coiled coil</keyword>
<gene>
    <name evidence="3" type="ORF">NJU99_08950</name>
</gene>
<keyword evidence="4" id="KW-1185">Reference proteome</keyword>
<protein>
    <recommendedName>
        <fullName evidence="5">Phage protein</fullName>
    </recommendedName>
</protein>
<evidence type="ECO:0008006" key="5">
    <source>
        <dbReference type="Google" id="ProtNLM"/>
    </source>
</evidence>
<evidence type="ECO:0000256" key="2">
    <source>
        <dbReference type="SAM" id="MobiDB-lite"/>
    </source>
</evidence>
<organism evidence="3 4">
    <name type="scientific">Arcobacter roscoffensis</name>
    <dbReference type="NCBI Taxonomy" id="2961520"/>
    <lineage>
        <taxon>Bacteria</taxon>
        <taxon>Pseudomonadati</taxon>
        <taxon>Campylobacterota</taxon>
        <taxon>Epsilonproteobacteria</taxon>
        <taxon>Campylobacterales</taxon>
        <taxon>Arcobacteraceae</taxon>
        <taxon>Arcobacter</taxon>
    </lineage>
</organism>
<accession>A0ABY5E2N2</accession>
<evidence type="ECO:0000313" key="3">
    <source>
        <dbReference type="EMBL" id="UTJ05395.1"/>
    </source>
</evidence>
<dbReference type="RefSeq" id="WP_254575576.1">
    <property type="nucleotide sequence ID" value="NZ_CP100595.1"/>
</dbReference>
<evidence type="ECO:0000256" key="1">
    <source>
        <dbReference type="SAM" id="Coils"/>
    </source>
</evidence>
<reference evidence="3" key="1">
    <citation type="submission" date="2022-07" db="EMBL/GenBank/DDBJ databases">
        <title>Arcobacter roscoffensis sp. nov., a marine bacterium isolated from coastal seawater collected from Roscoff, France.</title>
        <authorList>
            <person name="Pascual J."/>
            <person name="Lepeaux C."/>
            <person name="Methner A."/>
            <person name="Overmann J."/>
        </authorList>
    </citation>
    <scope>NUCLEOTIDE SEQUENCE</scope>
    <source>
        <strain evidence="3">ARW1-2F2</strain>
    </source>
</reference>